<dbReference type="Proteomes" id="UP000678499">
    <property type="component" value="Unassembled WGS sequence"/>
</dbReference>
<evidence type="ECO:0000259" key="2">
    <source>
        <dbReference type="PROSITE" id="PS50025"/>
    </source>
</evidence>
<dbReference type="AlphaFoldDB" id="A0A7R9GJI6"/>
<comment type="caution">
    <text evidence="1">Lacks conserved residue(s) required for the propagation of feature annotation.</text>
</comment>
<feature type="domain" description="Laminin G" evidence="2">
    <location>
        <begin position="235"/>
        <end position="431"/>
    </location>
</feature>
<feature type="non-terminal residue" evidence="3">
    <location>
        <position position="1"/>
    </location>
</feature>
<name>A0A7R9GJI6_9CRUS</name>
<dbReference type="SMART" id="SM00282">
    <property type="entry name" value="LamG"/>
    <property type="match status" value="2"/>
</dbReference>
<dbReference type="Pfam" id="PF00054">
    <property type="entry name" value="Laminin_G_1"/>
    <property type="match status" value="1"/>
</dbReference>
<gene>
    <name evidence="3" type="ORF">NMOB1V02_LOCUS11068</name>
</gene>
<dbReference type="Pfam" id="PF02210">
    <property type="entry name" value="Laminin_G_2"/>
    <property type="match status" value="1"/>
</dbReference>
<dbReference type="Gene3D" id="2.60.120.200">
    <property type="match status" value="2"/>
</dbReference>
<evidence type="ECO:0000313" key="3">
    <source>
        <dbReference type="EMBL" id="CAD7283452.1"/>
    </source>
</evidence>
<keyword evidence="4" id="KW-1185">Reference proteome</keyword>
<reference evidence="3" key="1">
    <citation type="submission" date="2020-11" db="EMBL/GenBank/DDBJ databases">
        <authorList>
            <person name="Tran Van P."/>
        </authorList>
    </citation>
    <scope>NUCLEOTIDE SEQUENCE</scope>
</reference>
<dbReference type="SUPFAM" id="SSF49899">
    <property type="entry name" value="Concanavalin A-like lectins/glucanases"/>
    <property type="match status" value="2"/>
</dbReference>
<dbReference type="EMBL" id="OA887491">
    <property type="protein sequence ID" value="CAD7283452.1"/>
    <property type="molecule type" value="Genomic_DNA"/>
</dbReference>
<keyword evidence="1" id="KW-1015">Disulfide bond</keyword>
<dbReference type="InterPro" id="IPR050372">
    <property type="entry name" value="Neurexin-related_CASP"/>
</dbReference>
<dbReference type="PANTHER" id="PTHR15036">
    <property type="entry name" value="PIKACHURIN-LIKE PROTEIN"/>
    <property type="match status" value="1"/>
</dbReference>
<dbReference type="PANTHER" id="PTHR15036:SF85">
    <property type="entry name" value="SP2353, ISOFORM A"/>
    <property type="match status" value="1"/>
</dbReference>
<dbReference type="InterPro" id="IPR013320">
    <property type="entry name" value="ConA-like_dom_sf"/>
</dbReference>
<dbReference type="CDD" id="cd00110">
    <property type="entry name" value="LamG"/>
    <property type="match status" value="2"/>
</dbReference>
<evidence type="ECO:0000256" key="1">
    <source>
        <dbReference type="PROSITE-ProRule" id="PRU00122"/>
    </source>
</evidence>
<sequence length="434" mass="47039">SPVILPGSSVEKVGDYFFSLQVPSFGGSSFLELDGLGAAAALHFELSMSIKPEKADGIVAYNAGHVLRGFDLEDPNYFLVYLLDQRVVFEFNLGFETIAVKSPTKVALWRWHKITITRTGRLGYLKVDDEPPVTGASRSGFTQLLLNRNLFLGGAPRSELPSGALTRLPSQDANFHGCIDQISLNGEALDVTGPSVQGVNVANCRDCAPGKCQHRSLPLLSSDAGILFPGCSSSTPAFAISGNGYLYMPTVDPTPWNETETSFIRLRVKTVRLDGLLLWAANSLSYDDESDPRDRDLIAVFAHQGRTHIRYIVDNGLVHVLEDQTTFLADGQWHCISITRKRDGLSLSVDGNPETTSTHVPESFWQRLNSLFIGGIPGDSPLESSSAQELFKAPAPESHGFFGCVQPIVSASGEILDVLGAAVDRRNLASCDGR</sequence>
<organism evidence="3">
    <name type="scientific">Notodromas monacha</name>
    <dbReference type="NCBI Taxonomy" id="399045"/>
    <lineage>
        <taxon>Eukaryota</taxon>
        <taxon>Metazoa</taxon>
        <taxon>Ecdysozoa</taxon>
        <taxon>Arthropoda</taxon>
        <taxon>Crustacea</taxon>
        <taxon>Oligostraca</taxon>
        <taxon>Ostracoda</taxon>
        <taxon>Podocopa</taxon>
        <taxon>Podocopida</taxon>
        <taxon>Cypridocopina</taxon>
        <taxon>Cypridoidea</taxon>
        <taxon>Cyprididae</taxon>
        <taxon>Notodromas</taxon>
    </lineage>
</organism>
<dbReference type="InterPro" id="IPR001791">
    <property type="entry name" value="Laminin_G"/>
</dbReference>
<feature type="domain" description="Laminin G" evidence="2">
    <location>
        <begin position="20"/>
        <end position="207"/>
    </location>
</feature>
<dbReference type="EMBL" id="CAJPEX010005454">
    <property type="protein sequence ID" value="CAG0923604.1"/>
    <property type="molecule type" value="Genomic_DNA"/>
</dbReference>
<proteinExistence type="predicted"/>
<accession>A0A7R9GJI6</accession>
<protein>
    <recommendedName>
        <fullName evidence="2">Laminin G domain-containing protein</fullName>
    </recommendedName>
</protein>
<evidence type="ECO:0000313" key="4">
    <source>
        <dbReference type="Proteomes" id="UP000678499"/>
    </source>
</evidence>
<dbReference type="OrthoDB" id="10014052at2759"/>
<dbReference type="PROSITE" id="PS50025">
    <property type="entry name" value="LAM_G_DOMAIN"/>
    <property type="match status" value="2"/>
</dbReference>
<dbReference type="GO" id="GO:0016020">
    <property type="term" value="C:membrane"/>
    <property type="evidence" value="ECO:0007669"/>
    <property type="project" value="UniProtKB-SubCell"/>
</dbReference>
<feature type="disulfide bond" evidence="1">
    <location>
        <begin position="404"/>
        <end position="431"/>
    </location>
</feature>